<keyword evidence="3" id="KW-0472">Membrane</keyword>
<name>A0A5E8BUP8_9ASCO</name>
<reference evidence="4 5" key="1">
    <citation type="submission" date="2019-09" db="EMBL/GenBank/DDBJ databases">
        <authorList>
            <person name="Brejova B."/>
        </authorList>
    </citation>
    <scope>NUCLEOTIDE SEQUENCE [LARGE SCALE GENOMIC DNA]</scope>
</reference>
<dbReference type="GeneID" id="43583300"/>
<protein>
    <submittedName>
        <fullName evidence="4">Uncharacterized protein</fullName>
    </submittedName>
</protein>
<dbReference type="EMBL" id="CABVLU010000003">
    <property type="protein sequence ID" value="VVT55216.1"/>
    <property type="molecule type" value="Genomic_DNA"/>
</dbReference>
<evidence type="ECO:0000313" key="5">
    <source>
        <dbReference type="Proteomes" id="UP000398389"/>
    </source>
</evidence>
<keyword evidence="2" id="KW-0732">Signal</keyword>
<gene>
    <name evidence="4" type="ORF">SAPINGB_P004485</name>
</gene>
<evidence type="ECO:0000256" key="2">
    <source>
        <dbReference type="ARBA" id="ARBA00022729"/>
    </source>
</evidence>
<keyword evidence="5" id="KW-1185">Reference proteome</keyword>
<evidence type="ECO:0000313" key="4">
    <source>
        <dbReference type="EMBL" id="VVT55216.1"/>
    </source>
</evidence>
<dbReference type="OrthoDB" id="447314at2759"/>
<dbReference type="PANTHER" id="PTHR28023:SF1">
    <property type="entry name" value="UPF0357 PROTEIN YCL012C"/>
    <property type="match status" value="1"/>
</dbReference>
<sequence length="152" mass="16950">MVSLAAASFSIPEISLTLFFHPVVLVIVFLLFVTILFIFRSRWLPIFSSLPWYRSSAAASRSSLNEASSFLDDYRAGLSSSNFDLSANIDGDDSRQGLDTEARAAIVRAMNTDPSLSFDEARRKYFVQKLKENNIGPDGLPNDPKALVFHRN</sequence>
<dbReference type="AlphaFoldDB" id="A0A5E8BUP8"/>
<proteinExistence type="inferred from homology"/>
<dbReference type="InterPro" id="IPR018559">
    <property type="entry name" value="DUF2015"/>
</dbReference>
<dbReference type="Proteomes" id="UP000398389">
    <property type="component" value="Unassembled WGS sequence"/>
</dbReference>
<accession>A0A5E8BUP8</accession>
<evidence type="ECO:0000256" key="3">
    <source>
        <dbReference type="SAM" id="Phobius"/>
    </source>
</evidence>
<comment type="similarity">
    <text evidence="1">Belongs to the UPF0357 family.</text>
</comment>
<organism evidence="4 5">
    <name type="scientific">Magnusiomyces paraingens</name>
    <dbReference type="NCBI Taxonomy" id="2606893"/>
    <lineage>
        <taxon>Eukaryota</taxon>
        <taxon>Fungi</taxon>
        <taxon>Dikarya</taxon>
        <taxon>Ascomycota</taxon>
        <taxon>Saccharomycotina</taxon>
        <taxon>Dipodascomycetes</taxon>
        <taxon>Dipodascales</taxon>
        <taxon>Dipodascaceae</taxon>
        <taxon>Magnusiomyces</taxon>
    </lineage>
</organism>
<evidence type="ECO:0000256" key="1">
    <source>
        <dbReference type="ARBA" id="ARBA00008325"/>
    </source>
</evidence>
<keyword evidence="3" id="KW-1133">Transmembrane helix</keyword>
<dbReference type="RefSeq" id="XP_031855091.1">
    <property type="nucleotide sequence ID" value="XM_031999200.1"/>
</dbReference>
<feature type="transmembrane region" description="Helical" evidence="3">
    <location>
        <begin position="18"/>
        <end position="39"/>
    </location>
</feature>
<dbReference type="Pfam" id="PF09435">
    <property type="entry name" value="DUF2015"/>
    <property type="match status" value="1"/>
</dbReference>
<dbReference type="PANTHER" id="PTHR28023">
    <property type="entry name" value="UPF0357 PROTEIN YCL012C"/>
    <property type="match status" value="1"/>
</dbReference>
<keyword evidence="3" id="KW-0812">Transmembrane</keyword>